<dbReference type="AlphaFoldDB" id="A0A841DDB9"/>
<evidence type="ECO:0000259" key="3">
    <source>
        <dbReference type="Pfam" id="PF18042"/>
    </source>
</evidence>
<keyword evidence="5" id="KW-1185">Reference proteome</keyword>
<evidence type="ECO:0000256" key="1">
    <source>
        <dbReference type="SAM" id="SignalP"/>
    </source>
</evidence>
<dbReference type="GO" id="GO:0046677">
    <property type="term" value="P:response to antibiotic"/>
    <property type="evidence" value="ECO:0007669"/>
    <property type="project" value="InterPro"/>
</dbReference>
<dbReference type="EMBL" id="JACHJJ010000016">
    <property type="protein sequence ID" value="MBB5965316.1"/>
    <property type="molecule type" value="Genomic_DNA"/>
</dbReference>
<feature type="domain" description="ORF 12 gene product N-terminal" evidence="3">
    <location>
        <begin position="46"/>
        <end position="135"/>
    </location>
</feature>
<dbReference type="InterPro" id="IPR012338">
    <property type="entry name" value="Beta-lactam/transpept-like"/>
</dbReference>
<dbReference type="InterPro" id="IPR045155">
    <property type="entry name" value="Beta-lactam_cat"/>
</dbReference>
<dbReference type="Pfam" id="PF18042">
    <property type="entry name" value="ORF_12_N"/>
    <property type="match status" value="1"/>
</dbReference>
<evidence type="ECO:0000313" key="4">
    <source>
        <dbReference type="EMBL" id="MBB5965316.1"/>
    </source>
</evidence>
<dbReference type="Gene3D" id="3.40.710.10">
    <property type="entry name" value="DD-peptidase/beta-lactamase superfamily"/>
    <property type="match status" value="1"/>
</dbReference>
<dbReference type="GO" id="GO:0030655">
    <property type="term" value="P:beta-lactam antibiotic catabolic process"/>
    <property type="evidence" value="ECO:0007669"/>
    <property type="project" value="InterPro"/>
</dbReference>
<dbReference type="Proteomes" id="UP000562352">
    <property type="component" value="Unassembled WGS sequence"/>
</dbReference>
<dbReference type="InterPro" id="IPR040846">
    <property type="entry name" value="ORF_12_N"/>
</dbReference>
<keyword evidence="1" id="KW-0732">Signal</keyword>
<evidence type="ECO:0008006" key="6">
    <source>
        <dbReference type="Google" id="ProtNLM"/>
    </source>
</evidence>
<dbReference type="PANTHER" id="PTHR35333">
    <property type="entry name" value="BETA-LACTAMASE"/>
    <property type="match status" value="1"/>
</dbReference>
<organism evidence="4 5">
    <name type="scientific">Planomonospora venezuelensis</name>
    <dbReference type="NCBI Taxonomy" id="1999"/>
    <lineage>
        <taxon>Bacteria</taxon>
        <taxon>Bacillati</taxon>
        <taxon>Actinomycetota</taxon>
        <taxon>Actinomycetes</taxon>
        <taxon>Streptosporangiales</taxon>
        <taxon>Streptosporangiaceae</taxon>
        <taxon>Planomonospora</taxon>
    </lineage>
</organism>
<dbReference type="PANTHER" id="PTHR35333:SF5">
    <property type="entry name" value="CONSERVED LIPOPROTEIN LPQF-RELATED"/>
    <property type="match status" value="1"/>
</dbReference>
<accession>A0A841DDB9</accession>
<dbReference type="GO" id="GO:0008800">
    <property type="term" value="F:beta-lactamase activity"/>
    <property type="evidence" value="ECO:0007669"/>
    <property type="project" value="InterPro"/>
</dbReference>
<dbReference type="InterPro" id="IPR000871">
    <property type="entry name" value="Beta-lactam_class-A"/>
</dbReference>
<evidence type="ECO:0000313" key="5">
    <source>
        <dbReference type="Proteomes" id="UP000562352"/>
    </source>
</evidence>
<proteinExistence type="predicted"/>
<feature type="chain" id="PRO_5038669170" description="Beta-lactamase class A" evidence="1">
    <location>
        <begin position="20"/>
        <end position="452"/>
    </location>
</feature>
<comment type="caution">
    <text evidence="4">The sequence shown here is derived from an EMBL/GenBank/DDBJ whole genome shotgun (WGS) entry which is preliminary data.</text>
</comment>
<evidence type="ECO:0000259" key="2">
    <source>
        <dbReference type="Pfam" id="PF13354"/>
    </source>
</evidence>
<dbReference type="Gene3D" id="3.10.450.280">
    <property type="match status" value="1"/>
</dbReference>
<feature type="domain" description="Beta-lactamase class A catalytic" evidence="2">
    <location>
        <begin position="183"/>
        <end position="404"/>
    </location>
</feature>
<name>A0A841DDB9_PLAVE</name>
<gene>
    <name evidence="4" type="ORF">FHS22_004604</name>
</gene>
<sequence>MTRALALATLAVTAPLAVGAGGALPAAAQTAQTTQAALGASAAPEIPDSPAGRQLRWFLEASGRAPLAASEIEEHLSAEFLKHVTVDGFNGFLKQTAGLKLDTLTQVTPTSLTGTATLAGQKFDLQLAVDADGRIAGVGVAPAIPSAPTSWAKLDARLGKVARTTGFLAAEIDARGRCETVHAVKADTPRPLGSIFKLYVLGAVAEKVRAGKLSWGTKLTVTPEVKLPAQDGLGVRPDNSTVTVHEAAKLMISISDNTATDLLIQTVGRKAVEKKVRQWSDHAERNIPFLTTREWFLLKTVDYPRHARAYLARGTEGRRAYLKGTVAGLPLSEADYSTWKGPRKIDSIEWFGSPRDVCRAYAGLLKLNSDKLHDVMSANDAGLRLDPGAWPSVWYKGGSEAGVLAMAFLGRTAKGRTYVVTTLASDSRAPLDETAAAAEMISLSRGGFGLVR</sequence>
<dbReference type="SUPFAM" id="SSF56601">
    <property type="entry name" value="beta-lactamase/transpeptidase-like"/>
    <property type="match status" value="1"/>
</dbReference>
<dbReference type="Pfam" id="PF13354">
    <property type="entry name" value="Beta-lactamase2"/>
    <property type="match status" value="1"/>
</dbReference>
<protein>
    <recommendedName>
        <fullName evidence="6">Beta-lactamase class A</fullName>
    </recommendedName>
</protein>
<dbReference type="RefSeq" id="WP_184944612.1">
    <property type="nucleotide sequence ID" value="NZ_JACHJJ010000016.1"/>
</dbReference>
<feature type="signal peptide" evidence="1">
    <location>
        <begin position="1"/>
        <end position="19"/>
    </location>
</feature>
<reference evidence="4 5" key="1">
    <citation type="submission" date="2020-08" db="EMBL/GenBank/DDBJ databases">
        <title>Genomic Encyclopedia of Type Strains, Phase III (KMG-III): the genomes of soil and plant-associated and newly described type strains.</title>
        <authorList>
            <person name="Whitman W."/>
        </authorList>
    </citation>
    <scope>NUCLEOTIDE SEQUENCE [LARGE SCALE GENOMIC DNA]</scope>
    <source>
        <strain evidence="4 5">CECT 3303</strain>
    </source>
</reference>